<protein>
    <recommendedName>
        <fullName evidence="4">DUF3169 family protein</fullName>
    </recommendedName>
</protein>
<dbReference type="Proteomes" id="UP000195913">
    <property type="component" value="Unassembled WGS sequence"/>
</dbReference>
<evidence type="ECO:0000313" key="2">
    <source>
        <dbReference type="EMBL" id="SJM60855.1"/>
    </source>
</evidence>
<keyword evidence="1" id="KW-0812">Transmembrane</keyword>
<keyword evidence="1" id="KW-1133">Transmembrane helix</keyword>
<reference evidence="2 3" key="1">
    <citation type="submission" date="2017-02" db="EMBL/GenBank/DDBJ databases">
        <authorList>
            <person name="Peterson S.W."/>
        </authorList>
    </citation>
    <scope>NUCLEOTIDE SEQUENCE [LARGE SCALE GENOMIC DNA]</scope>
    <source>
        <strain evidence="2 3">B Ar 00.02</strain>
    </source>
</reference>
<organism evidence="2 3">
    <name type="scientific">Arthrobacter rhombi</name>
    <dbReference type="NCBI Taxonomy" id="71253"/>
    <lineage>
        <taxon>Bacteria</taxon>
        <taxon>Bacillati</taxon>
        <taxon>Actinomycetota</taxon>
        <taxon>Actinomycetes</taxon>
        <taxon>Micrococcales</taxon>
        <taxon>Micrococcaceae</taxon>
        <taxon>Arthrobacter</taxon>
    </lineage>
</organism>
<feature type="transmembrane region" description="Helical" evidence="1">
    <location>
        <begin position="33"/>
        <end position="54"/>
    </location>
</feature>
<dbReference type="AlphaFoldDB" id="A0A1R4FY73"/>
<dbReference type="EMBL" id="FUHW01000024">
    <property type="protein sequence ID" value="SJM60855.1"/>
    <property type="molecule type" value="Genomic_DNA"/>
</dbReference>
<evidence type="ECO:0000256" key="1">
    <source>
        <dbReference type="SAM" id="Phobius"/>
    </source>
</evidence>
<feature type="transmembrane region" description="Helical" evidence="1">
    <location>
        <begin position="219"/>
        <end position="240"/>
    </location>
</feature>
<feature type="transmembrane region" description="Helical" evidence="1">
    <location>
        <begin position="125"/>
        <end position="145"/>
    </location>
</feature>
<evidence type="ECO:0008006" key="4">
    <source>
        <dbReference type="Google" id="ProtNLM"/>
    </source>
</evidence>
<feature type="transmembrane region" description="Helical" evidence="1">
    <location>
        <begin position="85"/>
        <end position="105"/>
    </location>
</feature>
<gene>
    <name evidence="2" type="ORF">FM101_06520</name>
</gene>
<evidence type="ECO:0000313" key="3">
    <source>
        <dbReference type="Proteomes" id="UP000195913"/>
    </source>
</evidence>
<name>A0A1R4FY73_9MICC</name>
<proteinExistence type="predicted"/>
<keyword evidence="3" id="KW-1185">Reference proteome</keyword>
<keyword evidence="1" id="KW-0472">Membrane</keyword>
<sequence>MKVAAFLVSTVAGTLAVLLGTYGVGQLAPGSPAPALLTGLGLVVVIGALAWSGFRRALSAQGVKRHDPCGLFWTPEARKLVGNKFAFMGAILGAGLAVSVIAFALTGATDPAPEALESLSFHVQMMFVVAGLTAIIVTFALNNVLRDAADVNPGQMNRINQAVLRGQDVELTDEQRLGAARMAVLVPVVLPLQKFGLFYLYSYFATAFIGTLMAGEGRLMPIVLLVFMGVVVVIYIPYLARQVRQASHYARADAALPTG</sequence>
<accession>A0A1R4FY73</accession>
<dbReference type="RefSeq" id="WP_086997156.1">
    <property type="nucleotide sequence ID" value="NZ_FUHW01000024.1"/>
</dbReference>